<keyword evidence="5 9" id="KW-1133">Transmembrane helix</keyword>
<dbReference type="OrthoDB" id="5984008at2759"/>
<protein>
    <recommendedName>
        <fullName evidence="10">Ionotropic glutamate receptor C-terminal domain-containing protein</fullName>
    </recommendedName>
</protein>
<keyword evidence="3" id="KW-1003">Cell membrane</keyword>
<dbReference type="GO" id="GO:0005886">
    <property type="term" value="C:plasma membrane"/>
    <property type="evidence" value="ECO:0007669"/>
    <property type="project" value="UniProtKB-SubCell"/>
</dbReference>
<evidence type="ECO:0000259" key="10">
    <source>
        <dbReference type="Pfam" id="PF00060"/>
    </source>
</evidence>
<evidence type="ECO:0000313" key="11">
    <source>
        <dbReference type="EMBL" id="CAH0102496.1"/>
    </source>
</evidence>
<feature type="transmembrane region" description="Helical" evidence="9">
    <location>
        <begin position="166"/>
        <end position="190"/>
    </location>
</feature>
<dbReference type="GO" id="GO:0015276">
    <property type="term" value="F:ligand-gated monoatomic ion channel activity"/>
    <property type="evidence" value="ECO:0007669"/>
    <property type="project" value="InterPro"/>
</dbReference>
<dbReference type="Pfam" id="PF00060">
    <property type="entry name" value="Lig_chan"/>
    <property type="match status" value="1"/>
</dbReference>
<dbReference type="AlphaFoldDB" id="A0A8J2RDN1"/>
<dbReference type="Gene3D" id="3.40.190.10">
    <property type="entry name" value="Periplasmic binding protein-like II"/>
    <property type="match status" value="1"/>
</dbReference>
<feature type="transmembrane region" description="Helical" evidence="9">
    <location>
        <begin position="239"/>
        <end position="267"/>
    </location>
</feature>
<dbReference type="InterPro" id="IPR052192">
    <property type="entry name" value="Insect_Ionotropic_Sensory_Rcpt"/>
</dbReference>
<comment type="caution">
    <text evidence="11">The sequence shown here is derived from an EMBL/GenBank/DDBJ whole genome shotgun (WGS) entry which is preliminary data.</text>
</comment>
<dbReference type="FunFam" id="1.10.287.70:FF:000211">
    <property type="entry name" value="Uncharacterized protein"/>
    <property type="match status" value="1"/>
</dbReference>
<keyword evidence="4 9" id="KW-0812">Transmembrane</keyword>
<dbReference type="Proteomes" id="UP000789390">
    <property type="component" value="Unassembled WGS sequence"/>
</dbReference>
<feature type="domain" description="Ionotropic glutamate receptor C-terminal" evidence="10">
    <location>
        <begin position="165"/>
        <end position="451"/>
    </location>
</feature>
<accession>A0A8J2RDN1</accession>
<feature type="transmembrane region" description="Helical" evidence="9">
    <location>
        <begin position="210"/>
        <end position="227"/>
    </location>
</feature>
<name>A0A8J2RDN1_9CRUS</name>
<keyword evidence="12" id="KW-1185">Reference proteome</keyword>
<dbReference type="SUPFAM" id="SSF53850">
    <property type="entry name" value="Periplasmic binding protein-like II"/>
    <property type="match status" value="1"/>
</dbReference>
<gene>
    <name evidence="11" type="ORF">DGAL_LOCUS4905</name>
</gene>
<evidence type="ECO:0000256" key="1">
    <source>
        <dbReference type="ARBA" id="ARBA00004651"/>
    </source>
</evidence>
<organism evidence="11 12">
    <name type="scientific">Daphnia galeata</name>
    <dbReference type="NCBI Taxonomy" id="27404"/>
    <lineage>
        <taxon>Eukaryota</taxon>
        <taxon>Metazoa</taxon>
        <taxon>Ecdysozoa</taxon>
        <taxon>Arthropoda</taxon>
        <taxon>Crustacea</taxon>
        <taxon>Branchiopoda</taxon>
        <taxon>Diplostraca</taxon>
        <taxon>Cladocera</taxon>
        <taxon>Anomopoda</taxon>
        <taxon>Daphniidae</taxon>
        <taxon>Daphnia</taxon>
    </lineage>
</organism>
<evidence type="ECO:0000256" key="6">
    <source>
        <dbReference type="ARBA" id="ARBA00023136"/>
    </source>
</evidence>
<comment type="similarity">
    <text evidence="2">Belongs to the glutamate-gated ion channel (TC 1.A.10.1) family.</text>
</comment>
<dbReference type="PANTHER" id="PTHR42643">
    <property type="entry name" value="IONOTROPIC RECEPTOR 20A-RELATED"/>
    <property type="match status" value="1"/>
</dbReference>
<dbReference type="Gene3D" id="1.10.287.70">
    <property type="match status" value="1"/>
</dbReference>
<feature type="transmembrane region" description="Helical" evidence="9">
    <location>
        <begin position="440"/>
        <end position="460"/>
    </location>
</feature>
<evidence type="ECO:0000256" key="5">
    <source>
        <dbReference type="ARBA" id="ARBA00022989"/>
    </source>
</evidence>
<comment type="subcellular location">
    <subcellularLocation>
        <location evidence="1">Cell membrane</location>
        <topology evidence="1">Multi-pass membrane protein</topology>
    </subcellularLocation>
</comment>
<dbReference type="GO" id="GO:0050906">
    <property type="term" value="P:detection of stimulus involved in sensory perception"/>
    <property type="evidence" value="ECO:0007669"/>
    <property type="project" value="UniProtKB-ARBA"/>
</dbReference>
<sequence length="477" mass="54203">MGFNLTSSMSSHLLIFIITVINSIYFSTQSPLYGLNGVHLTFAVFHNPPYDVIIQKSDGNYTHFGMGPIWHSWLAKKLNFTFSYRYLLMNKTMIEKYGGSTIEFGLKLVMNKEVDASVNGLIATPERKTKVDFTYFVWTELYSMVVPRPEEEPRLFAFVRPFQPTVWLLLFITMLTMVFSLSLFSKISLISENNNNSEESTVLKLKKKPTTLLNFAGSYFVYVLNIITNQGGNIAVVRFSLRILVGVWLLIATVLVNSYSGTVVAYLTVPKLKPSINTFEDLVKNEDVGMIIKDDVIIGQQILAAKSGVFKTLADQARHNPDRLFNDQSKIDARLATGHFAYAWIQTYCKFFIANQLKKDGTCRFQMTDSLPFQPAFFSVILEKNSKYTAKMSDALMLLWEGGQLPFWVKGVVPRAPKCFAKRDPRNNLSRQVPIQLKDLMSAFFILGIGLGLATFAFLVEKIIYFRNRRTLVTVIL</sequence>
<evidence type="ECO:0000313" key="12">
    <source>
        <dbReference type="Proteomes" id="UP000789390"/>
    </source>
</evidence>
<keyword evidence="6 9" id="KW-0472">Membrane</keyword>
<dbReference type="FunFam" id="3.40.190.10:FF:000218">
    <property type="entry name" value="Uncharacterized protein"/>
    <property type="match status" value="1"/>
</dbReference>
<evidence type="ECO:0000256" key="2">
    <source>
        <dbReference type="ARBA" id="ARBA00008685"/>
    </source>
</evidence>
<feature type="transmembrane region" description="Helical" evidence="9">
    <location>
        <begin position="6"/>
        <end position="26"/>
    </location>
</feature>
<dbReference type="EMBL" id="CAKKLH010000083">
    <property type="protein sequence ID" value="CAH0102496.1"/>
    <property type="molecule type" value="Genomic_DNA"/>
</dbReference>
<keyword evidence="8" id="KW-0325">Glycoprotein</keyword>
<dbReference type="PANTHER" id="PTHR42643:SF24">
    <property type="entry name" value="IONOTROPIC RECEPTOR 60A"/>
    <property type="match status" value="1"/>
</dbReference>
<dbReference type="InterPro" id="IPR001320">
    <property type="entry name" value="Iontro_rcpt_C"/>
</dbReference>
<proteinExistence type="inferred from homology"/>
<evidence type="ECO:0000256" key="9">
    <source>
        <dbReference type="SAM" id="Phobius"/>
    </source>
</evidence>
<keyword evidence="7" id="KW-0675">Receptor</keyword>
<evidence type="ECO:0000256" key="7">
    <source>
        <dbReference type="ARBA" id="ARBA00023170"/>
    </source>
</evidence>
<evidence type="ECO:0000256" key="3">
    <source>
        <dbReference type="ARBA" id="ARBA00022475"/>
    </source>
</evidence>
<evidence type="ECO:0000256" key="4">
    <source>
        <dbReference type="ARBA" id="ARBA00022692"/>
    </source>
</evidence>
<reference evidence="11" key="1">
    <citation type="submission" date="2021-11" db="EMBL/GenBank/DDBJ databases">
        <authorList>
            <person name="Schell T."/>
        </authorList>
    </citation>
    <scope>NUCLEOTIDE SEQUENCE</scope>
    <source>
        <strain evidence="11">M5</strain>
    </source>
</reference>
<evidence type="ECO:0000256" key="8">
    <source>
        <dbReference type="ARBA" id="ARBA00023180"/>
    </source>
</evidence>